<sequence length="139" mass="15234">MTTDLQTKWGQRLACTPGRVGIISAEFKQIAKDVRALCPIDLALDPRSWTDFDDVEEEIDLDLLSRAYPCIRNAHLFIALVEHILSVGKSEAKRRITKASGASVQKVCFSSTVVGGLLINTGQDTDGKKKTTSNAQNED</sequence>
<proteinExistence type="predicted"/>
<organism evidence="1 2">
    <name type="scientific">Sphaerosporella brunnea</name>
    <dbReference type="NCBI Taxonomy" id="1250544"/>
    <lineage>
        <taxon>Eukaryota</taxon>
        <taxon>Fungi</taxon>
        <taxon>Dikarya</taxon>
        <taxon>Ascomycota</taxon>
        <taxon>Pezizomycotina</taxon>
        <taxon>Pezizomycetes</taxon>
        <taxon>Pezizales</taxon>
        <taxon>Pyronemataceae</taxon>
        <taxon>Sphaerosporella</taxon>
    </lineage>
</organism>
<keyword evidence="2" id="KW-1185">Reference proteome</keyword>
<dbReference type="Proteomes" id="UP000326924">
    <property type="component" value="Unassembled WGS sequence"/>
</dbReference>
<comment type="caution">
    <text evidence="1">The sequence shown here is derived from an EMBL/GenBank/DDBJ whole genome shotgun (WGS) entry which is preliminary data.</text>
</comment>
<evidence type="ECO:0000313" key="2">
    <source>
        <dbReference type="Proteomes" id="UP000326924"/>
    </source>
</evidence>
<evidence type="ECO:0000313" key="1">
    <source>
        <dbReference type="EMBL" id="KAA8893606.1"/>
    </source>
</evidence>
<accession>A0A5J5EFC0</accession>
<dbReference type="EMBL" id="VXIS01000421">
    <property type="protein sequence ID" value="KAA8893606.1"/>
    <property type="molecule type" value="Genomic_DNA"/>
</dbReference>
<dbReference type="AlphaFoldDB" id="A0A5J5EFC0"/>
<reference evidence="1 2" key="1">
    <citation type="submission" date="2019-09" db="EMBL/GenBank/DDBJ databases">
        <title>Draft genome of the ectomycorrhizal ascomycete Sphaerosporella brunnea.</title>
        <authorList>
            <consortium name="DOE Joint Genome Institute"/>
            <person name="Benucci G.M."/>
            <person name="Marozzi G."/>
            <person name="Antonielli L."/>
            <person name="Sanchez S."/>
            <person name="Marco P."/>
            <person name="Wang X."/>
            <person name="Falini L.B."/>
            <person name="Barry K."/>
            <person name="Haridas S."/>
            <person name="Lipzen A."/>
            <person name="Labutti K."/>
            <person name="Grigoriev I.V."/>
            <person name="Murat C."/>
            <person name="Martin F."/>
            <person name="Albertini E."/>
            <person name="Donnini D."/>
            <person name="Bonito G."/>
        </authorList>
    </citation>
    <scope>NUCLEOTIDE SEQUENCE [LARGE SCALE GENOMIC DNA]</scope>
    <source>
        <strain evidence="1 2">Sb_GMNB300</strain>
    </source>
</reference>
<name>A0A5J5EFC0_9PEZI</name>
<gene>
    <name evidence="1" type="ORF">FN846DRAFT_895836</name>
</gene>
<protein>
    <submittedName>
        <fullName evidence="1">Uncharacterized protein</fullName>
    </submittedName>
</protein>
<dbReference type="InParanoid" id="A0A5J5EFC0"/>